<comment type="caution">
    <text evidence="1">The sequence shown here is derived from an EMBL/GenBank/DDBJ whole genome shotgun (WGS) entry which is preliminary data.</text>
</comment>
<evidence type="ECO:0000313" key="2">
    <source>
        <dbReference type="Proteomes" id="UP001187343"/>
    </source>
</evidence>
<gene>
    <name evidence="1" type="ORF">Q8A67_002979</name>
</gene>
<organism evidence="1 2">
    <name type="scientific">Cirrhinus molitorella</name>
    <name type="common">mud carp</name>
    <dbReference type="NCBI Taxonomy" id="172907"/>
    <lineage>
        <taxon>Eukaryota</taxon>
        <taxon>Metazoa</taxon>
        <taxon>Chordata</taxon>
        <taxon>Craniata</taxon>
        <taxon>Vertebrata</taxon>
        <taxon>Euteleostomi</taxon>
        <taxon>Actinopterygii</taxon>
        <taxon>Neopterygii</taxon>
        <taxon>Teleostei</taxon>
        <taxon>Ostariophysi</taxon>
        <taxon>Cypriniformes</taxon>
        <taxon>Cyprinidae</taxon>
        <taxon>Labeoninae</taxon>
        <taxon>Labeonini</taxon>
        <taxon>Cirrhinus</taxon>
    </lineage>
</organism>
<name>A0AA88TVV1_9TELE</name>
<dbReference type="Proteomes" id="UP001187343">
    <property type="component" value="Unassembled WGS sequence"/>
</dbReference>
<keyword evidence="2" id="KW-1185">Reference proteome</keyword>
<reference evidence="1" key="1">
    <citation type="submission" date="2023-08" db="EMBL/GenBank/DDBJ databases">
        <title>Chromosome-level Genome Assembly of mud carp (Cirrhinus molitorella).</title>
        <authorList>
            <person name="Liu H."/>
        </authorList>
    </citation>
    <scope>NUCLEOTIDE SEQUENCE</scope>
    <source>
        <strain evidence="1">Prfri</strain>
        <tissue evidence="1">Muscle</tissue>
    </source>
</reference>
<proteinExistence type="predicted"/>
<protein>
    <submittedName>
        <fullName evidence="1">Uncharacterized protein</fullName>
    </submittedName>
</protein>
<accession>A0AA88TVV1</accession>
<dbReference type="EMBL" id="JAUYZG010000003">
    <property type="protein sequence ID" value="KAK2910846.1"/>
    <property type="molecule type" value="Genomic_DNA"/>
</dbReference>
<evidence type="ECO:0000313" key="1">
    <source>
        <dbReference type="EMBL" id="KAK2910846.1"/>
    </source>
</evidence>
<dbReference type="AlphaFoldDB" id="A0AA88TVV1"/>
<sequence>MSPLYRPHQLWRKQAIFTSSRQVKISEKLKTTFEFTKKGLITDPHPGGNALERNTGRANAHRDSSWRQIVCVGAVVTEGNDLLRPVVPPVLCQSHVPIASFSKCLSLGNNGDTLEAPHEIKKSHMRETN</sequence>